<organism evidence="1 2">
    <name type="scientific">Boletus edulis BED1</name>
    <dbReference type="NCBI Taxonomy" id="1328754"/>
    <lineage>
        <taxon>Eukaryota</taxon>
        <taxon>Fungi</taxon>
        <taxon>Dikarya</taxon>
        <taxon>Basidiomycota</taxon>
        <taxon>Agaricomycotina</taxon>
        <taxon>Agaricomycetes</taxon>
        <taxon>Agaricomycetidae</taxon>
        <taxon>Boletales</taxon>
        <taxon>Boletineae</taxon>
        <taxon>Boletaceae</taxon>
        <taxon>Boletoideae</taxon>
        <taxon>Boletus</taxon>
    </lineage>
</organism>
<keyword evidence="2" id="KW-1185">Reference proteome</keyword>
<proteinExistence type="predicted"/>
<dbReference type="AlphaFoldDB" id="A0AAD4B9A1"/>
<gene>
    <name evidence="1" type="ORF">L210DRAFT_3590517</name>
</gene>
<accession>A0AAD4B9A1</accession>
<feature type="non-terminal residue" evidence="1">
    <location>
        <position position="75"/>
    </location>
</feature>
<name>A0AAD4B9A1_BOLED</name>
<reference evidence="1" key="2">
    <citation type="journal article" date="2020" name="Nat. Commun.">
        <title>Large-scale genome sequencing of mycorrhizal fungi provides insights into the early evolution of symbiotic traits.</title>
        <authorList>
            <person name="Miyauchi S."/>
            <person name="Kiss E."/>
            <person name="Kuo A."/>
            <person name="Drula E."/>
            <person name="Kohler A."/>
            <person name="Sanchez-Garcia M."/>
            <person name="Morin E."/>
            <person name="Andreopoulos B."/>
            <person name="Barry K.W."/>
            <person name="Bonito G."/>
            <person name="Buee M."/>
            <person name="Carver A."/>
            <person name="Chen C."/>
            <person name="Cichocki N."/>
            <person name="Clum A."/>
            <person name="Culley D."/>
            <person name="Crous P.W."/>
            <person name="Fauchery L."/>
            <person name="Girlanda M."/>
            <person name="Hayes R.D."/>
            <person name="Keri Z."/>
            <person name="LaButti K."/>
            <person name="Lipzen A."/>
            <person name="Lombard V."/>
            <person name="Magnuson J."/>
            <person name="Maillard F."/>
            <person name="Murat C."/>
            <person name="Nolan M."/>
            <person name="Ohm R.A."/>
            <person name="Pangilinan J."/>
            <person name="Pereira M.F."/>
            <person name="Perotto S."/>
            <person name="Peter M."/>
            <person name="Pfister S."/>
            <person name="Riley R."/>
            <person name="Sitrit Y."/>
            <person name="Stielow J.B."/>
            <person name="Szollosi G."/>
            <person name="Zifcakova L."/>
            <person name="Stursova M."/>
            <person name="Spatafora J.W."/>
            <person name="Tedersoo L."/>
            <person name="Vaario L.M."/>
            <person name="Yamada A."/>
            <person name="Yan M."/>
            <person name="Wang P."/>
            <person name="Xu J."/>
            <person name="Bruns T."/>
            <person name="Baldrian P."/>
            <person name="Vilgalys R."/>
            <person name="Dunand C."/>
            <person name="Henrissat B."/>
            <person name="Grigoriev I.V."/>
            <person name="Hibbett D."/>
            <person name="Nagy L.G."/>
            <person name="Martin F.M."/>
        </authorList>
    </citation>
    <scope>NUCLEOTIDE SEQUENCE</scope>
    <source>
        <strain evidence="1">BED1</strain>
    </source>
</reference>
<sequence length="75" mass="8429">MRVLGMSYWMSSSERVFASLSDVCMCLFLFPALRVCVRCLGESLSSLRMGLVRHVVIGCAVVDVEQRRMTSSDIH</sequence>
<comment type="caution">
    <text evidence="1">The sequence shown here is derived from an EMBL/GenBank/DDBJ whole genome shotgun (WGS) entry which is preliminary data.</text>
</comment>
<protein>
    <submittedName>
        <fullName evidence="1">Uncharacterized protein</fullName>
    </submittedName>
</protein>
<evidence type="ECO:0000313" key="2">
    <source>
        <dbReference type="Proteomes" id="UP001194468"/>
    </source>
</evidence>
<reference evidence="1" key="1">
    <citation type="submission" date="2019-10" db="EMBL/GenBank/DDBJ databases">
        <authorList>
            <consortium name="DOE Joint Genome Institute"/>
            <person name="Kuo A."/>
            <person name="Miyauchi S."/>
            <person name="Kiss E."/>
            <person name="Drula E."/>
            <person name="Kohler A."/>
            <person name="Sanchez-Garcia M."/>
            <person name="Andreopoulos B."/>
            <person name="Barry K.W."/>
            <person name="Bonito G."/>
            <person name="Buee M."/>
            <person name="Carver A."/>
            <person name="Chen C."/>
            <person name="Cichocki N."/>
            <person name="Clum A."/>
            <person name="Culley D."/>
            <person name="Crous P.W."/>
            <person name="Fauchery L."/>
            <person name="Girlanda M."/>
            <person name="Hayes R."/>
            <person name="Keri Z."/>
            <person name="LaButti K."/>
            <person name="Lipzen A."/>
            <person name="Lombard V."/>
            <person name="Magnuson J."/>
            <person name="Maillard F."/>
            <person name="Morin E."/>
            <person name="Murat C."/>
            <person name="Nolan M."/>
            <person name="Ohm R."/>
            <person name="Pangilinan J."/>
            <person name="Pereira M."/>
            <person name="Perotto S."/>
            <person name="Peter M."/>
            <person name="Riley R."/>
            <person name="Sitrit Y."/>
            <person name="Stielow B."/>
            <person name="Szollosi G."/>
            <person name="Zifcakova L."/>
            <person name="Stursova M."/>
            <person name="Spatafora J.W."/>
            <person name="Tedersoo L."/>
            <person name="Vaario L.-M."/>
            <person name="Yamada A."/>
            <person name="Yan M."/>
            <person name="Wang P."/>
            <person name="Xu J."/>
            <person name="Bruns T."/>
            <person name="Baldrian P."/>
            <person name="Vilgalys R."/>
            <person name="Henrissat B."/>
            <person name="Grigoriev I.V."/>
            <person name="Hibbett D."/>
            <person name="Nagy L.G."/>
            <person name="Martin F.M."/>
        </authorList>
    </citation>
    <scope>NUCLEOTIDE SEQUENCE</scope>
    <source>
        <strain evidence="1">BED1</strain>
    </source>
</reference>
<evidence type="ECO:0000313" key="1">
    <source>
        <dbReference type="EMBL" id="KAF8414777.1"/>
    </source>
</evidence>
<dbReference type="Proteomes" id="UP001194468">
    <property type="component" value="Unassembled WGS sequence"/>
</dbReference>
<dbReference type="EMBL" id="WHUW01000430">
    <property type="protein sequence ID" value="KAF8414777.1"/>
    <property type="molecule type" value="Genomic_DNA"/>
</dbReference>